<dbReference type="Gene3D" id="3.20.20.70">
    <property type="entry name" value="Aldolase class I"/>
    <property type="match status" value="1"/>
</dbReference>
<gene>
    <name evidence="4" type="ORF">NSK_000116</name>
</gene>
<protein>
    <recommendedName>
        <fullName evidence="6">Nitronate monooxygenase domain-containing protein</fullName>
    </recommendedName>
</protein>
<evidence type="ECO:0000256" key="3">
    <source>
        <dbReference type="ARBA" id="ARBA00023002"/>
    </source>
</evidence>
<dbReference type="GO" id="GO:0018580">
    <property type="term" value="F:nitronate monooxygenase activity"/>
    <property type="evidence" value="ECO:0007669"/>
    <property type="project" value="InterPro"/>
</dbReference>
<dbReference type="InterPro" id="IPR013785">
    <property type="entry name" value="Aldolase_TIM"/>
</dbReference>
<dbReference type="AlphaFoldDB" id="A0A4D9DA92"/>
<proteinExistence type="predicted"/>
<dbReference type="CDD" id="cd04730">
    <property type="entry name" value="NPD_like"/>
    <property type="match status" value="1"/>
</dbReference>
<dbReference type="Proteomes" id="UP000355283">
    <property type="component" value="Unassembled WGS sequence"/>
</dbReference>
<dbReference type="OrthoDB" id="412383at2759"/>
<keyword evidence="5" id="KW-1185">Reference proteome</keyword>
<evidence type="ECO:0000313" key="5">
    <source>
        <dbReference type="Proteomes" id="UP000355283"/>
    </source>
</evidence>
<dbReference type="PANTHER" id="PTHR32332">
    <property type="entry name" value="2-NITROPROPANE DIOXYGENASE"/>
    <property type="match status" value="1"/>
</dbReference>
<evidence type="ECO:0000256" key="2">
    <source>
        <dbReference type="ARBA" id="ARBA00022643"/>
    </source>
</evidence>
<dbReference type="Pfam" id="PF03060">
    <property type="entry name" value="NMO"/>
    <property type="match status" value="2"/>
</dbReference>
<organism evidence="4 5">
    <name type="scientific">Nannochloropsis salina CCMP1776</name>
    <dbReference type="NCBI Taxonomy" id="1027361"/>
    <lineage>
        <taxon>Eukaryota</taxon>
        <taxon>Sar</taxon>
        <taxon>Stramenopiles</taxon>
        <taxon>Ochrophyta</taxon>
        <taxon>Eustigmatophyceae</taxon>
        <taxon>Eustigmatales</taxon>
        <taxon>Monodopsidaceae</taxon>
        <taxon>Microchloropsis</taxon>
        <taxon>Microchloropsis salina</taxon>
    </lineage>
</organism>
<name>A0A4D9DA92_9STRA</name>
<dbReference type="InterPro" id="IPR004136">
    <property type="entry name" value="NMO"/>
</dbReference>
<keyword evidence="2" id="KW-0288">FMN</keyword>
<dbReference type="EMBL" id="SDOX01000001">
    <property type="protein sequence ID" value="TFJ88542.1"/>
    <property type="molecule type" value="Genomic_DNA"/>
</dbReference>
<evidence type="ECO:0008006" key="6">
    <source>
        <dbReference type="Google" id="ProtNLM"/>
    </source>
</evidence>
<dbReference type="PANTHER" id="PTHR32332:SF20">
    <property type="entry name" value="2-NITROPROPANE DIOXYGENASE-LIKE PROTEIN"/>
    <property type="match status" value="1"/>
</dbReference>
<accession>A0A4D9DA92</accession>
<dbReference type="SUPFAM" id="SSF51412">
    <property type="entry name" value="Inosine monophosphate dehydrogenase (IMPDH)"/>
    <property type="match status" value="1"/>
</dbReference>
<reference evidence="4 5" key="1">
    <citation type="submission" date="2019-01" db="EMBL/GenBank/DDBJ databases">
        <title>Nuclear Genome Assembly of the Microalgal Biofuel strain Nannochloropsis salina CCMP1776.</title>
        <authorList>
            <person name="Hovde B."/>
        </authorList>
    </citation>
    <scope>NUCLEOTIDE SEQUENCE [LARGE SCALE GENOMIC DNA]</scope>
    <source>
        <strain evidence="4 5">CCMP1776</strain>
    </source>
</reference>
<keyword evidence="3" id="KW-0560">Oxidoreductase</keyword>
<evidence type="ECO:0000256" key="1">
    <source>
        <dbReference type="ARBA" id="ARBA00022630"/>
    </source>
</evidence>
<evidence type="ECO:0000313" key="4">
    <source>
        <dbReference type="EMBL" id="TFJ88542.1"/>
    </source>
</evidence>
<sequence length="274" mass="28750">MSWISQPKLVAAVSNAGGLGILASGPLSAIETAAAIKEIRRLTDKPFGIGTTLMMPGAKENATVALEEEVPVINYSLGKGDWLAERAHMYGGKVIATVTSLKHGHEAAAHGGDVTSLVLVPVIASNMPDLPLVAAGGFGDGRGLLAALSLGADAVAMGTRFACTKESPLHENVKAAISSPEKTENDTVYSKNIDGISARVLKTPFAAQTAASRPNPLRVLIEALKQAKQFGVNPVKILPGFFWEPDKIYMLAQFGGATRKFELATVGPIWQLPT</sequence>
<keyword evidence="1" id="KW-0285">Flavoprotein</keyword>
<comment type="caution">
    <text evidence="4">The sequence shown here is derived from an EMBL/GenBank/DDBJ whole genome shotgun (WGS) entry which is preliminary data.</text>
</comment>